<sequence>MSEAGMEPIIDAHHHIWALSRVPWLQGPPVPRIFGEYGALRRDYGAAEFITTARRRGVVQSVYIQINVAPGEEVEEVAWVRAEAARQAFPMAIVGYADLAAPDLAQVLDRQMQAGPIVGIRQQLHWHETPLYRFAARPDIMADPAWRAGLAEVARRGLAFDLQIFPGQAAHALGLVQDHPQARFILEHAGMLEDRSPAGWAEWRAMLRALAACPNIVAKLSGLGTFVRACTPELWRPVVRETLEIFGPERCLFGSNYPIELLWTEYDRLLDVMLECLRDLSAEERRQVMHDTARATYRL</sequence>
<name>A0ABS1V7N9_9PROT</name>
<dbReference type="InterPro" id="IPR052350">
    <property type="entry name" value="Metallo-dep_Lactonases"/>
</dbReference>
<dbReference type="Gene3D" id="3.20.20.140">
    <property type="entry name" value="Metal-dependent hydrolases"/>
    <property type="match status" value="1"/>
</dbReference>
<dbReference type="InterPro" id="IPR006680">
    <property type="entry name" value="Amidohydro-rel"/>
</dbReference>
<gene>
    <name evidence="3" type="ORF">JMJ55_20285</name>
</gene>
<dbReference type="SUPFAM" id="SSF51556">
    <property type="entry name" value="Metallo-dependent hydrolases"/>
    <property type="match status" value="1"/>
</dbReference>
<evidence type="ECO:0000259" key="2">
    <source>
        <dbReference type="Pfam" id="PF04909"/>
    </source>
</evidence>
<dbReference type="Pfam" id="PF04909">
    <property type="entry name" value="Amidohydro_2"/>
    <property type="match status" value="1"/>
</dbReference>
<dbReference type="InterPro" id="IPR032466">
    <property type="entry name" value="Metal_Hydrolase"/>
</dbReference>
<proteinExistence type="inferred from homology"/>
<evidence type="ECO:0000313" key="4">
    <source>
        <dbReference type="Proteomes" id="UP000606490"/>
    </source>
</evidence>
<keyword evidence="4" id="KW-1185">Reference proteome</keyword>
<dbReference type="RefSeq" id="WP_202827417.1">
    <property type="nucleotide sequence ID" value="NZ_JAEUXJ010000009.1"/>
</dbReference>
<feature type="domain" description="Amidohydrolase-related" evidence="2">
    <location>
        <begin position="10"/>
        <end position="299"/>
    </location>
</feature>
<dbReference type="PANTHER" id="PTHR43569:SF1">
    <property type="entry name" value="BLL3371 PROTEIN"/>
    <property type="match status" value="1"/>
</dbReference>
<dbReference type="EMBL" id="JAEUXJ010000009">
    <property type="protein sequence ID" value="MBL6457679.1"/>
    <property type="molecule type" value="Genomic_DNA"/>
</dbReference>
<accession>A0ABS1V7N9</accession>
<organism evidence="3 4">
    <name type="scientific">Belnapia mucosa</name>
    <dbReference type="NCBI Taxonomy" id="2804532"/>
    <lineage>
        <taxon>Bacteria</taxon>
        <taxon>Pseudomonadati</taxon>
        <taxon>Pseudomonadota</taxon>
        <taxon>Alphaproteobacteria</taxon>
        <taxon>Acetobacterales</taxon>
        <taxon>Roseomonadaceae</taxon>
        <taxon>Belnapia</taxon>
    </lineage>
</organism>
<evidence type="ECO:0000256" key="1">
    <source>
        <dbReference type="ARBA" id="ARBA00038310"/>
    </source>
</evidence>
<evidence type="ECO:0000313" key="3">
    <source>
        <dbReference type="EMBL" id="MBL6457679.1"/>
    </source>
</evidence>
<reference evidence="3 4" key="1">
    <citation type="submission" date="2021-01" db="EMBL/GenBank/DDBJ databases">
        <title>Belnapia mucosa sp. nov. and Belnapia arida sp. nov., isolated from the Tabernas Desert (Almeria, Spain).</title>
        <authorList>
            <person name="Molina-Menor E."/>
            <person name="Vidal-Verdu A."/>
            <person name="Calonge A."/>
            <person name="Satari L."/>
            <person name="Pereto Magraner J."/>
            <person name="Porcar Miralles M."/>
        </authorList>
    </citation>
    <scope>NUCLEOTIDE SEQUENCE [LARGE SCALE GENOMIC DNA]</scope>
    <source>
        <strain evidence="3 4">T6</strain>
    </source>
</reference>
<protein>
    <submittedName>
        <fullName evidence="3">Amidohydrolase family protein</fullName>
    </submittedName>
</protein>
<dbReference type="PANTHER" id="PTHR43569">
    <property type="entry name" value="AMIDOHYDROLASE"/>
    <property type="match status" value="1"/>
</dbReference>
<comment type="caution">
    <text evidence="3">The sequence shown here is derived from an EMBL/GenBank/DDBJ whole genome shotgun (WGS) entry which is preliminary data.</text>
</comment>
<comment type="similarity">
    <text evidence="1">Belongs to the metallo-dependent hydrolases superfamily.</text>
</comment>
<dbReference type="Proteomes" id="UP000606490">
    <property type="component" value="Unassembled WGS sequence"/>
</dbReference>